<feature type="active site" description="Charge relay system" evidence="9">
    <location>
        <position position="737"/>
    </location>
</feature>
<dbReference type="SUPFAM" id="SSF82153">
    <property type="entry name" value="FAS1 domain"/>
    <property type="match status" value="1"/>
</dbReference>
<dbReference type="PRINTS" id="PR00878">
    <property type="entry name" value="CHOLNESTRASE"/>
</dbReference>
<keyword evidence="4" id="KW-0378">Hydrolase</keyword>
<feature type="chain" id="PRO_5021768683" description="acetylcholinesterase" evidence="11">
    <location>
        <begin position="23"/>
        <end position="851"/>
    </location>
</feature>
<evidence type="ECO:0000256" key="5">
    <source>
        <dbReference type="ARBA" id="ARBA00022867"/>
    </source>
</evidence>
<evidence type="ECO:0000313" key="14">
    <source>
        <dbReference type="Proteomes" id="UP000318571"/>
    </source>
</evidence>
<gene>
    <name evidence="13" type="ORF">TCAL_03388</name>
</gene>
<evidence type="ECO:0000256" key="11">
    <source>
        <dbReference type="SAM" id="SignalP"/>
    </source>
</evidence>
<name>A0A553P3T7_TIGCA</name>
<dbReference type="PROSITE" id="PS50213">
    <property type="entry name" value="FAS1"/>
    <property type="match status" value="1"/>
</dbReference>
<evidence type="ECO:0000256" key="6">
    <source>
        <dbReference type="ARBA" id="ARBA00023157"/>
    </source>
</evidence>
<accession>A0A553P3T7</accession>
<evidence type="ECO:0000256" key="4">
    <source>
        <dbReference type="ARBA" id="ARBA00022801"/>
    </source>
</evidence>
<dbReference type="InterPro" id="IPR000782">
    <property type="entry name" value="FAS1_domain"/>
</dbReference>
<dbReference type="GO" id="GO:0003990">
    <property type="term" value="F:acetylcholinesterase activity"/>
    <property type="evidence" value="ECO:0007669"/>
    <property type="project" value="UniProtKB-EC"/>
</dbReference>
<feature type="active site" description="Acyl-ester intermediate" evidence="9">
    <location>
        <position position="490"/>
    </location>
</feature>
<dbReference type="PANTHER" id="PTHR43918">
    <property type="entry name" value="ACETYLCHOLINESTERASE"/>
    <property type="match status" value="1"/>
</dbReference>
<protein>
    <recommendedName>
        <fullName evidence="2">acetylcholinesterase</fullName>
        <ecNumber evidence="2">3.1.1.7</ecNumber>
    </recommendedName>
</protein>
<keyword evidence="5" id="KW-0531">Neurotransmitter degradation</keyword>
<keyword evidence="14" id="KW-1185">Reference proteome</keyword>
<dbReference type="Gene3D" id="3.40.50.1820">
    <property type="entry name" value="alpha/beta hydrolase"/>
    <property type="match status" value="1"/>
</dbReference>
<evidence type="ECO:0000256" key="7">
    <source>
        <dbReference type="ARBA" id="ARBA00023180"/>
    </source>
</evidence>
<comment type="similarity">
    <text evidence="1">Belongs to the type-B carboxylesterase/lipase family.</text>
</comment>
<dbReference type="InterPro" id="IPR036378">
    <property type="entry name" value="FAS1_dom_sf"/>
</dbReference>
<dbReference type="EMBL" id="VCGU01000008">
    <property type="protein sequence ID" value="TRY72343.1"/>
    <property type="molecule type" value="Genomic_DNA"/>
</dbReference>
<comment type="catalytic activity">
    <reaction evidence="8">
        <text>acetylcholine + H2O = choline + acetate + H(+)</text>
        <dbReference type="Rhea" id="RHEA:17561"/>
        <dbReference type="ChEBI" id="CHEBI:15354"/>
        <dbReference type="ChEBI" id="CHEBI:15355"/>
        <dbReference type="ChEBI" id="CHEBI:15377"/>
        <dbReference type="ChEBI" id="CHEBI:15378"/>
        <dbReference type="ChEBI" id="CHEBI:30089"/>
        <dbReference type="EC" id="3.1.1.7"/>
    </reaction>
</comment>
<dbReference type="Proteomes" id="UP000318571">
    <property type="component" value="Chromosome 7"/>
</dbReference>
<dbReference type="FunFam" id="2.30.180.10:FF:000032">
    <property type="entry name" value="Fasciclin domain-containing protein, putative"/>
    <property type="match status" value="1"/>
</dbReference>
<dbReference type="Pfam" id="PF00135">
    <property type="entry name" value="COesterase"/>
    <property type="match status" value="1"/>
</dbReference>
<sequence length="851" mass="95760">MFLRNTKETFVFILLFGCQCHGFDQVGSNEQVFDPVVSNEHSFDSSIEDDREFETSAHHSYRGYYVLNKGQQNNYRGSTSHQRTPSANHGVWYPKQQISTSNNHNQGGSTYNYNTPNPQSHNPQSTTSFTPQQGQIRERLRAYGFSQLSNFIDLAGLSEALDQTGQTFTVFAPSDEAFKNFINNQPEDVINTLLEEPEALKELLLHHVVPGKLMAEDLKDQQSLVNLRDQMLKVLFAKDDDKLISGSKLMTQERRVNIQANNGIIHGISDVIYPFASKGDMMNAKGKRILAIDDDDPELIKKVQQGSLKGINLSPNVRAWFGVPYAQPPVGELRFSPPVDLEERDDDDVLETRSQPNSCIQALDQSDSSGSFIWNTREDLSEDCLYLNIYAPRNASELLPVLVWIHGGSHSTGAASLDIYDGQQLALRGEIIFVAIQFRLGPLGFMYLGERSGIPGNMGLLDQVKALDWISQNIQTFNGDPNDVTLMGESSGAHSVALHMISPKSEGLFHKAILQSAGLNPTWGYKTPEMALENARASASKLSSLLDCPEDPEETLTCLREKDAEEITSKAAEILDGEIYSNPFVVTLDGNFITEAPQEALENDVISSKIPVLLGSNANEGFYDLMAFKPDIFPDRQLDMSDMELSEKDFEDVIESIFPNYPAFIRRLIRHEYKDMIASNVTGRFQALDQIFGDASYVCDTEHFAQTVSGQGNNVYRYHFNHRSSQDPWPKYSGSKHGDEIEFVFGSPLKNNSLYNGDELSLTETMMTYWLNFIKTGNPNPLTLLTSWPKYEEPRWAYLNLTAEFNDGKVFERGLDGRCEFWNEILPALLKELNTDVKEENQADEEAREFF</sequence>
<dbReference type="OMA" id="LGNPFML"/>
<keyword evidence="11" id="KW-0732">Signal</keyword>
<dbReference type="InterPro" id="IPR019819">
    <property type="entry name" value="Carboxylesterase_B_CS"/>
</dbReference>
<dbReference type="SMART" id="SM00554">
    <property type="entry name" value="FAS1"/>
    <property type="match status" value="1"/>
</dbReference>
<evidence type="ECO:0000256" key="8">
    <source>
        <dbReference type="ARBA" id="ARBA00048484"/>
    </source>
</evidence>
<dbReference type="InterPro" id="IPR002018">
    <property type="entry name" value="CarbesteraseB"/>
</dbReference>
<evidence type="ECO:0000259" key="12">
    <source>
        <dbReference type="PROSITE" id="PS50213"/>
    </source>
</evidence>
<evidence type="ECO:0000256" key="9">
    <source>
        <dbReference type="PIRSR" id="PIRSR600997-1"/>
    </source>
</evidence>
<dbReference type="Gene3D" id="2.30.180.10">
    <property type="entry name" value="FAS1 domain"/>
    <property type="match status" value="1"/>
</dbReference>
<feature type="region of interest" description="Disordered" evidence="10">
    <location>
        <begin position="97"/>
        <end position="132"/>
    </location>
</feature>
<dbReference type="InterPro" id="IPR029058">
    <property type="entry name" value="AB_hydrolase_fold"/>
</dbReference>
<dbReference type="EC" id="3.1.1.7" evidence="2"/>
<keyword evidence="7" id="KW-0325">Glycoprotein</keyword>
<dbReference type="InterPro" id="IPR000997">
    <property type="entry name" value="Cholinesterase"/>
</dbReference>
<evidence type="ECO:0000256" key="2">
    <source>
        <dbReference type="ARBA" id="ARBA00013276"/>
    </source>
</evidence>
<reference evidence="13 14" key="1">
    <citation type="journal article" date="2018" name="Nat. Ecol. Evol.">
        <title>Genomic signatures of mitonuclear coevolution across populations of Tigriopus californicus.</title>
        <authorList>
            <person name="Barreto F.S."/>
            <person name="Watson E.T."/>
            <person name="Lima T.G."/>
            <person name="Willett C.S."/>
            <person name="Edmands S."/>
            <person name="Li W."/>
            <person name="Burton R.S."/>
        </authorList>
    </citation>
    <scope>NUCLEOTIDE SEQUENCE [LARGE SCALE GENOMIC DNA]</scope>
    <source>
        <strain evidence="13 14">San Diego</strain>
    </source>
</reference>
<proteinExistence type="inferred from homology"/>
<evidence type="ECO:0000256" key="10">
    <source>
        <dbReference type="SAM" id="MobiDB-lite"/>
    </source>
</evidence>
<dbReference type="PROSITE" id="PS00941">
    <property type="entry name" value="CARBOXYLESTERASE_B_2"/>
    <property type="match status" value="1"/>
</dbReference>
<feature type="domain" description="FAS1" evidence="12">
    <location>
        <begin position="132"/>
        <end position="272"/>
    </location>
</feature>
<dbReference type="InterPro" id="IPR050654">
    <property type="entry name" value="AChE-related_enzymes"/>
</dbReference>
<evidence type="ECO:0000256" key="3">
    <source>
        <dbReference type="ARBA" id="ARBA00022487"/>
    </source>
</evidence>
<feature type="active site" description="Charge relay system" evidence="9">
    <location>
        <position position="620"/>
    </location>
</feature>
<dbReference type="FunFam" id="3.40.50.1820:FF:000029">
    <property type="entry name" value="Acetylcholinesterase"/>
    <property type="match status" value="1"/>
</dbReference>
<dbReference type="SUPFAM" id="SSF53474">
    <property type="entry name" value="alpha/beta-Hydrolases"/>
    <property type="match status" value="1"/>
</dbReference>
<dbReference type="PANTHER" id="PTHR43918:SF4">
    <property type="entry name" value="CARBOXYLIC ESTER HYDROLASE"/>
    <property type="match status" value="1"/>
</dbReference>
<keyword evidence="6" id="KW-1015">Disulfide bond</keyword>
<dbReference type="Pfam" id="PF02469">
    <property type="entry name" value="Fasciclin"/>
    <property type="match status" value="1"/>
</dbReference>
<dbReference type="STRING" id="6832.A0A553P3T7"/>
<comment type="caution">
    <text evidence="13">The sequence shown here is derived from an EMBL/GenBank/DDBJ whole genome shotgun (WGS) entry which is preliminary data.</text>
</comment>
<keyword evidence="3" id="KW-0719">Serine esterase</keyword>
<feature type="signal peptide" evidence="11">
    <location>
        <begin position="1"/>
        <end position="22"/>
    </location>
</feature>
<organism evidence="13 14">
    <name type="scientific">Tigriopus californicus</name>
    <name type="common">Marine copepod</name>
    <dbReference type="NCBI Taxonomy" id="6832"/>
    <lineage>
        <taxon>Eukaryota</taxon>
        <taxon>Metazoa</taxon>
        <taxon>Ecdysozoa</taxon>
        <taxon>Arthropoda</taxon>
        <taxon>Crustacea</taxon>
        <taxon>Multicrustacea</taxon>
        <taxon>Hexanauplia</taxon>
        <taxon>Copepoda</taxon>
        <taxon>Harpacticoida</taxon>
        <taxon>Harpacticidae</taxon>
        <taxon>Tigriopus</taxon>
    </lineage>
</organism>
<evidence type="ECO:0000256" key="1">
    <source>
        <dbReference type="ARBA" id="ARBA00005964"/>
    </source>
</evidence>
<evidence type="ECO:0000313" key="13">
    <source>
        <dbReference type="EMBL" id="TRY72343.1"/>
    </source>
</evidence>
<dbReference type="AlphaFoldDB" id="A0A553P3T7"/>